<evidence type="ECO:0000256" key="9">
    <source>
        <dbReference type="ARBA" id="ARBA00022630"/>
    </source>
</evidence>
<dbReference type="GO" id="GO:0006790">
    <property type="term" value="P:sulfur compound metabolic process"/>
    <property type="evidence" value="ECO:0007669"/>
    <property type="project" value="TreeGrafter"/>
</dbReference>
<evidence type="ECO:0000256" key="7">
    <source>
        <dbReference type="ARBA" id="ARBA00022505"/>
    </source>
</evidence>
<feature type="compositionally biased region" description="Pro residues" evidence="18">
    <location>
        <begin position="1044"/>
        <end position="1054"/>
    </location>
</feature>
<dbReference type="PRINTS" id="PR00407">
    <property type="entry name" value="EUMOPTERIN"/>
</dbReference>
<evidence type="ECO:0000313" key="21">
    <source>
        <dbReference type="EMBL" id="KAF5354721.1"/>
    </source>
</evidence>
<feature type="region of interest" description="Disordered" evidence="18">
    <location>
        <begin position="1027"/>
        <end position="1079"/>
    </location>
</feature>
<dbReference type="InterPro" id="IPR000572">
    <property type="entry name" value="OxRdtase_Mopterin-bd_dom"/>
</dbReference>
<dbReference type="InterPro" id="IPR001199">
    <property type="entry name" value="Cyt_B5-like_heme/steroid-bd"/>
</dbReference>
<sequence>MALTLQKTDTLTLQVEGFNGWSPNRLSTPGLSTPPSSTESPTEEKERLSLESPAQLPSPFYPPSLVGKDTIHGSESLQARQLPLSLDFPDMPRDKACNDIDTSDVGTPDAWIPRDKRMVRLTGKHPFNAEAKLRDLYAQGFITPSNLFFVRNHGAVPKVDQRMADDWKLKVHGLCSRPVIFTLEDLRRRFRVVTVPVTLVCAGNRRKEQNVVQKSLGFSWGAAGLSTALFTGVYLADVLEYILPLKGNQLLSWARDKRKGMMLAWGMNGLPLEPDHGFPLRLVVPGQIGGRSVKWLSSIELSEQESQHHLHFRDNKVLPMPVGPDQARAESHWWYDPRYIIRDLNPNSAIASPDHDEILDTSAQEAESTYQVNGYAYAGGGRRVTRVEVSSDDGETWSLADITYPEDRFRAMAYSDLVYGDLDLTDSDTCFCWCFWSFDISMSAIKTTRAIMVRCMDESLALQPQNMYWNATGMMNNWWFRVCVHQLGDGKVRFEHPTMAGTQSGGWMQRLKDEGLDPSKPTFSVNSSSDPVIKTDIRLKAQEVQMTKPGVNRKISVAELQSAQAKEEAWFVVRGQVYQGSKFFDDHPGGAQSIEIVAGEDATEDFMAIHSSDAKRQLIDFHIGTLDGDISKKPDEPENSAISRTFLNSKKWKTVTLTNVKQVSKDTKIYRFALESPEQQLGLPFGQHVYIRLRRKVGSKDDARVAEGELVQRAYTPLSGRNDEGFIDMLIKIYYPTAAFPQGGRMTLGFSELVIGDTVEMKGPIGHFIWEGEGVASIHGEKKRIREIGLPRCIVYSSDDSDKLKELEKLGPKLKGIVSQSVKDVLQSLVDDGLVQGDKIGSSNFFWSFPSQKGTNVQARLNKAQNAVIDIKNQLQDIKTSITVEQASREDTGERSQALQDYTALCEELAQLDKELQSYGDADPAKHEESKRAVILAKEAALRWTDNFSILLAHFCRERGVNSEEIRRHFDVPEDYEDLRLSRLENQYLVMQSQMIGMQSSLDRILSAIQTQQANGAMPAPQQLAAPMYPQTLPGSSDRTKSFPPLPGFAPPPHKYASYGIVPSTAPSTDDESEDTLPRSSLNAPIEALQGLANAAAEAAAAPSTDASRVKKRKRAEPIPRNAFPHVVEKGLVIDSEARELFNIFFAGCHLFIPLFDPVYDTYESLMERSPWTFDAILAVAGHRPVLPVRPGGEERSGPRNALVGCLEHKWLAPEWSRYANGLDLGLHRALEKLAEDNGKKRSEDEERNLVVSARIWCCLYWFDHQMSLGTGRPIVLRDENSIRHSRVLLNHPMASPTDVRLIALVDLIAQKTQIYETLVPLNGQVNHNTLSFIRRAFVALDNWWSEHDELHRRTMDQDSLLRKILAGELHYAKLWVVCVALRGVAWDKMPFEQRELAFQAKDAASNCLTIFLNSSEYRAALRYAVHDSLVTAAFSGLFLLKMANLFPTELDLGAITAQVEQLAQLLSDVAAERYALTLRIMLANLRRKVGMGSGITNPVPTMPPPAFAENMVVSPTFADPAMPPPFTMEELGFVWPADRGIVSPAAIPVWLQEQSLTDLGLPVNGSDGIFLQMGGTNGWTGDFPPMPEAW</sequence>
<dbReference type="Proteomes" id="UP000559027">
    <property type="component" value="Unassembled WGS sequence"/>
</dbReference>
<organism evidence="21 22">
    <name type="scientific">Leucocoprinus leucothites</name>
    <dbReference type="NCBI Taxonomy" id="201217"/>
    <lineage>
        <taxon>Eukaryota</taxon>
        <taxon>Fungi</taxon>
        <taxon>Dikarya</taxon>
        <taxon>Basidiomycota</taxon>
        <taxon>Agaricomycotina</taxon>
        <taxon>Agaricomycetes</taxon>
        <taxon>Agaricomycetidae</taxon>
        <taxon>Agaricales</taxon>
        <taxon>Agaricineae</taxon>
        <taxon>Agaricaceae</taxon>
        <taxon>Leucocoprinus</taxon>
    </lineage>
</organism>
<dbReference type="SUPFAM" id="SSF55856">
    <property type="entry name" value="Cytochrome b5-like heme/steroid binding domain"/>
    <property type="match status" value="1"/>
</dbReference>
<dbReference type="InterPro" id="IPR005066">
    <property type="entry name" value="MoCF_OxRdtse_dimer"/>
</dbReference>
<dbReference type="SUPFAM" id="SSF56524">
    <property type="entry name" value="Oxidoreductase molybdopterin-binding domain"/>
    <property type="match status" value="1"/>
</dbReference>
<dbReference type="PROSITE" id="PS51384">
    <property type="entry name" value="FAD_FR"/>
    <property type="match status" value="1"/>
</dbReference>
<evidence type="ECO:0000256" key="12">
    <source>
        <dbReference type="ARBA" id="ARBA00023002"/>
    </source>
</evidence>
<dbReference type="Gene3D" id="2.40.30.10">
    <property type="entry name" value="Translation factors"/>
    <property type="match status" value="1"/>
</dbReference>
<comment type="subcellular location">
    <subcellularLocation>
        <location evidence="3">Nucleus</location>
    </subcellularLocation>
</comment>
<evidence type="ECO:0000256" key="4">
    <source>
        <dbReference type="ARBA" id="ARBA00011738"/>
    </source>
</evidence>
<proteinExistence type="predicted"/>
<dbReference type="PANTHER" id="PTHR19372">
    <property type="entry name" value="SULFITE REDUCTASE"/>
    <property type="match status" value="1"/>
</dbReference>
<dbReference type="InterPro" id="IPR040661">
    <property type="entry name" value="LZ3wCH"/>
</dbReference>
<comment type="catalytic activity">
    <reaction evidence="16">
        <text>nitrite + NADP(+) + H2O = nitrate + NADPH + H(+)</text>
        <dbReference type="Rhea" id="RHEA:19061"/>
        <dbReference type="ChEBI" id="CHEBI:15377"/>
        <dbReference type="ChEBI" id="CHEBI:15378"/>
        <dbReference type="ChEBI" id="CHEBI:16301"/>
        <dbReference type="ChEBI" id="CHEBI:17632"/>
        <dbReference type="ChEBI" id="CHEBI:57783"/>
        <dbReference type="ChEBI" id="CHEBI:58349"/>
        <dbReference type="EC" id="1.7.1.3"/>
    </reaction>
</comment>
<dbReference type="InterPro" id="IPR008335">
    <property type="entry name" value="Mopterin_OxRdtase_euk"/>
</dbReference>
<dbReference type="InterPro" id="IPR017927">
    <property type="entry name" value="FAD-bd_FR_type"/>
</dbReference>
<dbReference type="PRINTS" id="PR00363">
    <property type="entry name" value="CYTOCHROMEB5"/>
</dbReference>
<dbReference type="InterPro" id="IPR022407">
    <property type="entry name" value="OxRdtase_Mopterin_BS"/>
</dbReference>
<dbReference type="Gene3D" id="3.10.120.10">
    <property type="entry name" value="Cytochrome b5-like heme/steroid binding domain"/>
    <property type="match status" value="1"/>
</dbReference>
<comment type="cofactor">
    <cofactor evidence="1">
        <name>Mo-molybdopterin</name>
        <dbReference type="ChEBI" id="CHEBI:71302"/>
    </cofactor>
</comment>
<evidence type="ECO:0000256" key="2">
    <source>
        <dbReference type="ARBA" id="ARBA00001974"/>
    </source>
</evidence>
<dbReference type="GO" id="GO:0043546">
    <property type="term" value="F:molybdopterin cofactor binding"/>
    <property type="evidence" value="ECO:0007669"/>
    <property type="project" value="InterPro"/>
</dbReference>
<dbReference type="GO" id="GO:0050464">
    <property type="term" value="F:nitrate reductase (NADPH) activity"/>
    <property type="evidence" value="ECO:0007669"/>
    <property type="project" value="UniProtKB-EC"/>
</dbReference>
<evidence type="ECO:0000256" key="3">
    <source>
        <dbReference type="ARBA" id="ARBA00004123"/>
    </source>
</evidence>
<dbReference type="OrthoDB" id="432685at2759"/>
<comment type="caution">
    <text evidence="21">The sequence shown here is derived from an EMBL/GenBank/DDBJ whole genome shotgun (WGS) entry which is preliminary data.</text>
</comment>
<dbReference type="PROSITE" id="PS00559">
    <property type="entry name" value="MOLYBDOPTERIN_EUK"/>
    <property type="match status" value="1"/>
</dbReference>
<keyword evidence="14 17" id="KW-0175">Coiled coil</keyword>
<dbReference type="InterPro" id="IPR014756">
    <property type="entry name" value="Ig_E-set"/>
</dbReference>
<keyword evidence="7" id="KW-0500">Molybdenum</keyword>
<dbReference type="Gene3D" id="2.60.40.650">
    <property type="match status" value="1"/>
</dbReference>
<keyword evidence="11" id="KW-0274">FAD</keyword>
<comment type="subunit">
    <text evidence="4">Homodimer.</text>
</comment>
<feature type="region of interest" description="Disordered" evidence="18">
    <location>
        <begin position="18"/>
        <end position="59"/>
    </location>
</feature>
<evidence type="ECO:0000256" key="11">
    <source>
        <dbReference type="ARBA" id="ARBA00022827"/>
    </source>
</evidence>
<evidence type="ECO:0000256" key="13">
    <source>
        <dbReference type="ARBA" id="ARBA00023004"/>
    </source>
</evidence>
<dbReference type="SUPFAM" id="SSF63380">
    <property type="entry name" value="Riboflavin synthase domain-like"/>
    <property type="match status" value="1"/>
</dbReference>
<name>A0A8H5D8Q6_9AGAR</name>
<dbReference type="InterPro" id="IPR036374">
    <property type="entry name" value="OxRdtase_Mopterin-bd_sf"/>
</dbReference>
<dbReference type="Pfam" id="PF03962">
    <property type="entry name" value="Mnd1"/>
    <property type="match status" value="1"/>
</dbReference>
<dbReference type="CDD" id="cd12148">
    <property type="entry name" value="fungal_TF_MHR"/>
    <property type="match status" value="1"/>
</dbReference>
<evidence type="ECO:0000313" key="22">
    <source>
        <dbReference type="Proteomes" id="UP000559027"/>
    </source>
</evidence>
<evidence type="ECO:0000256" key="5">
    <source>
        <dbReference type="ARBA" id="ARBA00012673"/>
    </source>
</evidence>
<keyword evidence="12" id="KW-0560">Oxidoreductase</keyword>
<keyword evidence="22" id="KW-1185">Reference proteome</keyword>
<evidence type="ECO:0000256" key="15">
    <source>
        <dbReference type="ARBA" id="ARBA00023242"/>
    </source>
</evidence>
<evidence type="ECO:0000256" key="1">
    <source>
        <dbReference type="ARBA" id="ARBA00001924"/>
    </source>
</evidence>
<dbReference type="InterPro" id="IPR040453">
    <property type="entry name" value="Mnd1_HTH"/>
</dbReference>
<comment type="cofactor">
    <cofactor evidence="2">
        <name>FAD</name>
        <dbReference type="ChEBI" id="CHEBI:57692"/>
    </cofactor>
</comment>
<evidence type="ECO:0000256" key="16">
    <source>
        <dbReference type="ARBA" id="ARBA00049155"/>
    </source>
</evidence>
<evidence type="ECO:0000256" key="17">
    <source>
        <dbReference type="SAM" id="Coils"/>
    </source>
</evidence>
<feature type="coiled-coil region" evidence="17">
    <location>
        <begin position="861"/>
        <end position="915"/>
    </location>
</feature>
<dbReference type="InterPro" id="IPR017938">
    <property type="entry name" value="Riboflavin_synthase-like_b-brl"/>
</dbReference>
<dbReference type="Pfam" id="PF00970">
    <property type="entry name" value="FAD_binding_6"/>
    <property type="match status" value="1"/>
</dbReference>
<evidence type="ECO:0000256" key="10">
    <source>
        <dbReference type="ARBA" id="ARBA00022723"/>
    </source>
</evidence>
<evidence type="ECO:0000256" key="8">
    <source>
        <dbReference type="ARBA" id="ARBA00022617"/>
    </source>
</evidence>
<evidence type="ECO:0000256" key="14">
    <source>
        <dbReference type="ARBA" id="ARBA00023054"/>
    </source>
</evidence>
<dbReference type="GO" id="GO:0020037">
    <property type="term" value="F:heme binding"/>
    <property type="evidence" value="ECO:0007669"/>
    <property type="project" value="TreeGrafter"/>
</dbReference>
<keyword evidence="8" id="KW-0349">Heme</keyword>
<evidence type="ECO:0000256" key="6">
    <source>
        <dbReference type="ARBA" id="ARBA00015499"/>
    </source>
</evidence>
<dbReference type="Pfam" id="PF18517">
    <property type="entry name" value="LZ3wCH"/>
    <property type="match status" value="1"/>
</dbReference>
<dbReference type="InterPro" id="IPR036400">
    <property type="entry name" value="Cyt_B5-like_heme/steroid_sf"/>
</dbReference>
<dbReference type="CDD" id="cd06183">
    <property type="entry name" value="cyt_b5_reduct_like"/>
    <property type="match status" value="1"/>
</dbReference>
<keyword evidence="13" id="KW-0408">Iron</keyword>
<dbReference type="InterPro" id="IPR008333">
    <property type="entry name" value="Cbr1-like_FAD-bd_dom"/>
</dbReference>
<dbReference type="PROSITE" id="PS50255">
    <property type="entry name" value="CYTOCHROME_B5_2"/>
    <property type="match status" value="1"/>
</dbReference>
<dbReference type="GO" id="GO:0005634">
    <property type="term" value="C:nucleus"/>
    <property type="evidence" value="ECO:0007669"/>
    <property type="project" value="UniProtKB-SubCell"/>
</dbReference>
<dbReference type="SMART" id="SM01117">
    <property type="entry name" value="Cyt-b5"/>
    <property type="match status" value="1"/>
</dbReference>
<reference evidence="21 22" key="1">
    <citation type="journal article" date="2020" name="ISME J.">
        <title>Uncovering the hidden diversity of litter-decomposition mechanisms in mushroom-forming fungi.</title>
        <authorList>
            <person name="Floudas D."/>
            <person name="Bentzer J."/>
            <person name="Ahren D."/>
            <person name="Johansson T."/>
            <person name="Persson P."/>
            <person name="Tunlid A."/>
        </authorList>
    </citation>
    <scope>NUCLEOTIDE SEQUENCE [LARGE SCALE GENOMIC DNA]</scope>
    <source>
        <strain evidence="21 22">CBS 146.42</strain>
    </source>
</reference>
<dbReference type="GO" id="GO:0008482">
    <property type="term" value="F:sulfite oxidase activity"/>
    <property type="evidence" value="ECO:0007669"/>
    <property type="project" value="TreeGrafter"/>
</dbReference>
<dbReference type="PRINTS" id="PR00406">
    <property type="entry name" value="CYTB5RDTASE"/>
</dbReference>
<dbReference type="EMBL" id="JAACJO010000008">
    <property type="protein sequence ID" value="KAF5354721.1"/>
    <property type="molecule type" value="Genomic_DNA"/>
</dbReference>
<feature type="compositionally biased region" description="Low complexity" evidence="18">
    <location>
        <begin position="27"/>
        <end position="40"/>
    </location>
</feature>
<dbReference type="GO" id="GO:0030151">
    <property type="term" value="F:molybdenum ion binding"/>
    <property type="evidence" value="ECO:0007669"/>
    <property type="project" value="InterPro"/>
</dbReference>
<keyword evidence="15" id="KW-0539">Nucleus</keyword>
<dbReference type="Pfam" id="PF00174">
    <property type="entry name" value="Oxidored_molyb"/>
    <property type="match status" value="1"/>
</dbReference>
<feature type="domain" description="Cytochrome b5 heme-binding" evidence="19">
    <location>
        <begin position="552"/>
        <end position="627"/>
    </location>
</feature>
<keyword evidence="10" id="KW-0479">Metal-binding</keyword>
<dbReference type="PANTHER" id="PTHR19372:SF7">
    <property type="entry name" value="SULFITE OXIDASE, MITOCHONDRIAL"/>
    <property type="match status" value="1"/>
</dbReference>
<evidence type="ECO:0000256" key="18">
    <source>
        <dbReference type="SAM" id="MobiDB-lite"/>
    </source>
</evidence>
<feature type="domain" description="FAD-binding FR-type" evidence="20">
    <location>
        <begin position="650"/>
        <end position="771"/>
    </location>
</feature>
<dbReference type="Pfam" id="PF03404">
    <property type="entry name" value="Mo-co_dimer"/>
    <property type="match status" value="1"/>
</dbReference>
<gene>
    <name evidence="21" type="ORF">D9756_005271</name>
</gene>
<dbReference type="EC" id="1.7.1.3" evidence="5"/>
<keyword evidence="9" id="KW-0285">Flavoprotein</keyword>
<evidence type="ECO:0000259" key="20">
    <source>
        <dbReference type="PROSITE" id="PS51384"/>
    </source>
</evidence>
<dbReference type="SUPFAM" id="SSF81296">
    <property type="entry name" value="E set domains"/>
    <property type="match status" value="1"/>
</dbReference>
<dbReference type="Pfam" id="PF00173">
    <property type="entry name" value="Cyt-b5"/>
    <property type="match status" value="1"/>
</dbReference>
<protein>
    <recommendedName>
        <fullName evidence="6">Nitrate reductase [NADPH]</fullName>
        <ecNumber evidence="5">1.7.1.3</ecNumber>
    </recommendedName>
</protein>
<accession>A0A8H5D8Q6</accession>
<dbReference type="Gene3D" id="3.90.420.10">
    <property type="entry name" value="Oxidoreductase, molybdopterin-binding domain"/>
    <property type="match status" value="1"/>
</dbReference>
<evidence type="ECO:0000259" key="19">
    <source>
        <dbReference type="PROSITE" id="PS50255"/>
    </source>
</evidence>